<dbReference type="GeneID" id="17252234"/>
<dbReference type="EnsemblProtists" id="EOD27776">
    <property type="protein sequence ID" value="EOD27776"/>
    <property type="gene ID" value="EMIHUDRAFT_204737"/>
</dbReference>
<dbReference type="GeneID" id="17273322"/>
<dbReference type="PaxDb" id="2903-EOD06129"/>
<evidence type="ECO:0000313" key="2">
    <source>
        <dbReference type="EnsemblProtists" id="EOD27776"/>
    </source>
</evidence>
<dbReference type="PANTHER" id="PTHR21562">
    <property type="entry name" value="NOTUM-RELATED"/>
    <property type="match status" value="1"/>
</dbReference>
<organism evidence="2 3">
    <name type="scientific">Emiliania huxleyi (strain CCMP1516)</name>
    <dbReference type="NCBI Taxonomy" id="280463"/>
    <lineage>
        <taxon>Eukaryota</taxon>
        <taxon>Haptista</taxon>
        <taxon>Haptophyta</taxon>
        <taxon>Prymnesiophyceae</taxon>
        <taxon>Isochrysidales</taxon>
        <taxon>Noelaerhabdaceae</taxon>
        <taxon>Emiliania</taxon>
    </lineage>
</organism>
<dbReference type="EnsemblProtists" id="EOD06129">
    <property type="protein sequence ID" value="EOD06129"/>
    <property type="gene ID" value="EMIHUDRAFT_219450"/>
</dbReference>
<reference evidence="3" key="1">
    <citation type="journal article" date="2013" name="Nature">
        <title>Pan genome of the phytoplankton Emiliania underpins its global distribution.</title>
        <authorList>
            <person name="Read B.A."/>
            <person name="Kegel J."/>
            <person name="Klute M.J."/>
            <person name="Kuo A."/>
            <person name="Lefebvre S.C."/>
            <person name="Maumus F."/>
            <person name="Mayer C."/>
            <person name="Miller J."/>
            <person name="Monier A."/>
            <person name="Salamov A."/>
            <person name="Young J."/>
            <person name="Aguilar M."/>
            <person name="Claverie J.M."/>
            <person name="Frickenhaus S."/>
            <person name="Gonzalez K."/>
            <person name="Herman E.K."/>
            <person name="Lin Y.C."/>
            <person name="Napier J."/>
            <person name="Ogata H."/>
            <person name="Sarno A.F."/>
            <person name="Shmutz J."/>
            <person name="Schroeder D."/>
            <person name="de Vargas C."/>
            <person name="Verret F."/>
            <person name="von Dassow P."/>
            <person name="Valentin K."/>
            <person name="Van de Peer Y."/>
            <person name="Wheeler G."/>
            <person name="Dacks J.B."/>
            <person name="Delwiche C.F."/>
            <person name="Dyhrman S.T."/>
            <person name="Glockner G."/>
            <person name="John U."/>
            <person name="Richards T."/>
            <person name="Worden A.Z."/>
            <person name="Zhang X."/>
            <person name="Grigoriev I.V."/>
            <person name="Allen A.E."/>
            <person name="Bidle K."/>
            <person name="Borodovsky M."/>
            <person name="Bowler C."/>
            <person name="Brownlee C."/>
            <person name="Cock J.M."/>
            <person name="Elias M."/>
            <person name="Gladyshev V.N."/>
            <person name="Groth M."/>
            <person name="Guda C."/>
            <person name="Hadaegh A."/>
            <person name="Iglesias-Rodriguez M.D."/>
            <person name="Jenkins J."/>
            <person name="Jones B.M."/>
            <person name="Lawson T."/>
            <person name="Leese F."/>
            <person name="Lindquist E."/>
            <person name="Lobanov A."/>
            <person name="Lomsadze A."/>
            <person name="Malik S.B."/>
            <person name="Marsh M.E."/>
            <person name="Mackinder L."/>
            <person name="Mock T."/>
            <person name="Mueller-Roeber B."/>
            <person name="Pagarete A."/>
            <person name="Parker M."/>
            <person name="Probert I."/>
            <person name="Quesneville H."/>
            <person name="Raines C."/>
            <person name="Rensing S.A."/>
            <person name="Riano-Pachon D.M."/>
            <person name="Richier S."/>
            <person name="Rokitta S."/>
            <person name="Shiraiwa Y."/>
            <person name="Soanes D.M."/>
            <person name="van der Giezen M."/>
            <person name="Wahlund T.M."/>
            <person name="Williams B."/>
            <person name="Wilson W."/>
            <person name="Wolfe G."/>
            <person name="Wurch L.L."/>
        </authorList>
    </citation>
    <scope>NUCLEOTIDE SEQUENCE</scope>
</reference>
<dbReference type="KEGG" id="ehx:EMIHUDRAFT_219450"/>
<dbReference type="Proteomes" id="UP000013827">
    <property type="component" value="Unassembled WGS sequence"/>
</dbReference>
<dbReference type="GO" id="GO:0016787">
    <property type="term" value="F:hydrolase activity"/>
    <property type="evidence" value="ECO:0007669"/>
    <property type="project" value="InterPro"/>
</dbReference>
<dbReference type="eggNOG" id="KOG4287">
    <property type="taxonomic scope" value="Eukaryota"/>
</dbReference>
<dbReference type="RefSeq" id="XP_005758558.1">
    <property type="nucleotide sequence ID" value="XM_005758501.1"/>
</dbReference>
<name>A0A0D3JW91_EMIH1</name>
<dbReference type="AlphaFoldDB" id="A0A0D3JW91"/>
<proteinExistence type="predicted"/>
<evidence type="ECO:0000256" key="1">
    <source>
        <dbReference type="SAM" id="MobiDB-lite"/>
    </source>
</evidence>
<accession>A0A0D3JW91</accession>
<dbReference type="ESTHER" id="emihu-r1exp9">
    <property type="family name" value="Pectinacetylesterase-Notum"/>
</dbReference>
<protein>
    <recommendedName>
        <fullName evidence="4">Pectin acetylesterase</fullName>
    </recommendedName>
</protein>
<sequence>MRLHSLSAYADALCSDGSPAGYYWQPAAAESGDWIVMLLSGGWCWDAPSCEERCGGERRSSHLCSSRAWPAEREATGVLASPHPRLGAANKILVPYCTSDAHMGDAAAFGLEFRGAAVVRAVLHDLVTTRGLGPGARLLFGGVSAGARGAMVHLDYVRGMLPLPREARRRVEVRGLIDSAMWLDDPPLRPWASTRKSFFGLANATANVASFANVTHLGEECAEEHADELWRCLFGAYRLLSVRTPYLAVGSQFDTYQLDNDFGGCGHWGCRPSGPEEEAFAWRFADETAALARSLAVGERYVYSSRCHRHADSLGGDFFLRGCGGVSMQAALLRLLEEPATLPGLWIDEQCDHFDCCCRPADRTTATAAAASLAAIGLCVAAYALREARRRVAKAVCPSEGEGVPEGTPAVGTNGTSGPAVERV</sequence>
<dbReference type="Pfam" id="PF03283">
    <property type="entry name" value="PAE"/>
    <property type="match status" value="1"/>
</dbReference>
<dbReference type="PANTHER" id="PTHR21562:SF122">
    <property type="entry name" value="PALMITOLEOYL-PROTEIN CARBOXYLESTERASE NOTUM"/>
    <property type="match status" value="1"/>
</dbReference>
<dbReference type="RefSeq" id="XP_005780205.1">
    <property type="nucleotide sequence ID" value="XM_005780148.1"/>
</dbReference>
<feature type="region of interest" description="Disordered" evidence="1">
    <location>
        <begin position="399"/>
        <end position="424"/>
    </location>
</feature>
<evidence type="ECO:0008006" key="4">
    <source>
        <dbReference type="Google" id="ProtNLM"/>
    </source>
</evidence>
<keyword evidence="3" id="KW-1185">Reference proteome</keyword>
<dbReference type="InterPro" id="IPR004963">
    <property type="entry name" value="PAE/NOTUM"/>
</dbReference>
<dbReference type="KEGG" id="ehx:EMIHUDRAFT_204737"/>
<dbReference type="HOGENOM" id="CLU_648005_0_0_1"/>
<dbReference type="STRING" id="2903.R1EXP9"/>
<evidence type="ECO:0000313" key="3">
    <source>
        <dbReference type="Proteomes" id="UP000013827"/>
    </source>
</evidence>
<reference evidence="2" key="2">
    <citation type="submission" date="2024-10" db="UniProtKB">
        <authorList>
            <consortium name="EnsemblProtists"/>
        </authorList>
    </citation>
    <scope>IDENTIFICATION</scope>
</reference>
<dbReference type="OMA" id="ELTATWN"/>